<dbReference type="SUPFAM" id="SSF48695">
    <property type="entry name" value="Multiheme cytochromes"/>
    <property type="match status" value="1"/>
</dbReference>
<keyword evidence="1" id="KW-0799">Topoisomerase</keyword>
<feature type="region of interest" description="Disordered" evidence="2">
    <location>
        <begin position="222"/>
        <end position="270"/>
    </location>
</feature>
<protein>
    <recommendedName>
        <fullName evidence="1">DNA topoisomerase</fullName>
        <ecNumber evidence="1">5.6.2.1</ecNumber>
    </recommendedName>
</protein>
<evidence type="ECO:0000256" key="2">
    <source>
        <dbReference type="SAM" id="MobiDB-lite"/>
    </source>
</evidence>
<comment type="similarity">
    <text evidence="1">Belongs to the type IA topoisomerase family.</text>
</comment>
<dbReference type="GO" id="GO:0005634">
    <property type="term" value="C:nucleus"/>
    <property type="evidence" value="ECO:0007669"/>
    <property type="project" value="TreeGrafter"/>
</dbReference>
<gene>
    <name evidence="4" type="ORF">UJA718_LOCUS20636</name>
</gene>
<keyword evidence="1" id="KW-0413">Isomerase</keyword>
<dbReference type="InterPro" id="IPR000380">
    <property type="entry name" value="Topo_IA"/>
</dbReference>
<dbReference type="GO" id="GO:0006310">
    <property type="term" value="P:DNA recombination"/>
    <property type="evidence" value="ECO:0007669"/>
    <property type="project" value="TreeGrafter"/>
</dbReference>
<keyword evidence="1" id="KW-0238">DNA-binding</keyword>
<dbReference type="GO" id="GO:0006281">
    <property type="term" value="P:DNA repair"/>
    <property type="evidence" value="ECO:0007669"/>
    <property type="project" value="TreeGrafter"/>
</dbReference>
<dbReference type="PANTHER" id="PTHR11390">
    <property type="entry name" value="PROKARYOTIC DNA TOPOISOMERASE"/>
    <property type="match status" value="1"/>
</dbReference>
<comment type="function">
    <text evidence="1">Introduces a single-strand break via transesterification at a target site in duplex DNA. Releases the supercoiling and torsional tension of DNA introduced during the DNA replication and transcription by transiently cleaving and rejoining one strand of the DNA duplex. The scissile phosphodiester is attacked by the catalytic tyrosine of the enzyme, resulting in the formation of a DNA-(5'-phosphotyrosyl)-enzyme intermediate and the expulsion of a 3'-OH DNA strand.</text>
</comment>
<feature type="domain" description="DNA topoisomerase 3-beta zinc ribbon" evidence="3">
    <location>
        <begin position="14"/>
        <end position="53"/>
    </location>
</feature>
<dbReference type="Proteomes" id="UP000663873">
    <property type="component" value="Unassembled WGS sequence"/>
</dbReference>
<sequence>MDSLFEVSFSSLAASGKPFVRCGKCRRYMKLIESKPSRLHCETCKDTYNLPQNGLIKGFKELRCPLDEFELVQYAANNNAKNFTLCPYCYNNPPFKDMHKNSGCNECTHPTCRYSLEVNGVCACYICKQGIFLLDVSAIPKYRLACNKCPFVLTLPETIQKITIKSEFCEKCDTALMDVEFNKEKSPDLLSLSSACLLCHEYFLEAIQRTVTYLNNLQNRPTDGRGGAFGGPRGGGRGGRGGRGRGRGRGGGGSSRGRGSSRGGHGRGRN</sequence>
<feature type="compositionally biased region" description="Gly residues" evidence="2">
    <location>
        <begin position="224"/>
        <end position="239"/>
    </location>
</feature>
<dbReference type="EMBL" id="CAJOBP010003873">
    <property type="protein sequence ID" value="CAF4421805.1"/>
    <property type="molecule type" value="Genomic_DNA"/>
</dbReference>
<dbReference type="Pfam" id="PF23546">
    <property type="entry name" value="Zn_ribbon_TOP3B"/>
    <property type="match status" value="1"/>
</dbReference>
<dbReference type="InterPro" id="IPR056452">
    <property type="entry name" value="Zn_ribbon_TOP3B"/>
</dbReference>
<evidence type="ECO:0000313" key="4">
    <source>
        <dbReference type="EMBL" id="CAF4421805.1"/>
    </source>
</evidence>
<comment type="catalytic activity">
    <reaction evidence="1">
        <text>ATP-independent breakage of single-stranded DNA, followed by passage and rejoining.</text>
        <dbReference type="EC" id="5.6.2.1"/>
    </reaction>
</comment>
<evidence type="ECO:0000256" key="1">
    <source>
        <dbReference type="RuleBase" id="RU362092"/>
    </source>
</evidence>
<dbReference type="InterPro" id="IPR036280">
    <property type="entry name" value="Multihaem_cyt_sf"/>
</dbReference>
<dbReference type="GO" id="GO:0003677">
    <property type="term" value="F:DNA binding"/>
    <property type="evidence" value="ECO:0007669"/>
    <property type="project" value="UniProtKB-KW"/>
</dbReference>
<reference evidence="4" key="1">
    <citation type="submission" date="2021-02" db="EMBL/GenBank/DDBJ databases">
        <authorList>
            <person name="Nowell W R."/>
        </authorList>
    </citation>
    <scope>NUCLEOTIDE SEQUENCE</scope>
</reference>
<dbReference type="AlphaFoldDB" id="A0A820QF36"/>
<feature type="compositionally biased region" description="Gly residues" evidence="2">
    <location>
        <begin position="249"/>
        <end position="263"/>
    </location>
</feature>
<organism evidence="4 5">
    <name type="scientific">Rotaria socialis</name>
    <dbReference type="NCBI Taxonomy" id="392032"/>
    <lineage>
        <taxon>Eukaryota</taxon>
        <taxon>Metazoa</taxon>
        <taxon>Spiralia</taxon>
        <taxon>Gnathifera</taxon>
        <taxon>Rotifera</taxon>
        <taxon>Eurotatoria</taxon>
        <taxon>Bdelloidea</taxon>
        <taxon>Philodinida</taxon>
        <taxon>Philodinidae</taxon>
        <taxon>Rotaria</taxon>
    </lineage>
</organism>
<dbReference type="EC" id="5.6.2.1" evidence="1"/>
<dbReference type="PANTHER" id="PTHR11390:SF20">
    <property type="entry name" value="DNA TOPOISOMERASE 3-BETA-1"/>
    <property type="match status" value="1"/>
</dbReference>
<evidence type="ECO:0000259" key="3">
    <source>
        <dbReference type="Pfam" id="PF23546"/>
    </source>
</evidence>
<dbReference type="GO" id="GO:0006265">
    <property type="term" value="P:DNA topological change"/>
    <property type="evidence" value="ECO:0007669"/>
    <property type="project" value="InterPro"/>
</dbReference>
<accession>A0A820QF36</accession>
<comment type="caution">
    <text evidence="4">The sequence shown here is derived from an EMBL/GenBank/DDBJ whole genome shotgun (WGS) entry which is preliminary data.</text>
</comment>
<proteinExistence type="inferred from homology"/>
<keyword evidence="5" id="KW-1185">Reference proteome</keyword>
<name>A0A820QF36_9BILA</name>
<dbReference type="GO" id="GO:0003917">
    <property type="term" value="F:DNA topoisomerase type I (single strand cut, ATP-independent) activity"/>
    <property type="evidence" value="ECO:0007669"/>
    <property type="project" value="UniProtKB-EC"/>
</dbReference>
<evidence type="ECO:0000313" key="5">
    <source>
        <dbReference type="Proteomes" id="UP000663873"/>
    </source>
</evidence>